<evidence type="ECO:0000256" key="1">
    <source>
        <dbReference type="SAM" id="MobiDB-lite"/>
    </source>
</evidence>
<dbReference type="InterPro" id="IPR013635">
    <property type="entry name" value="Ice2"/>
</dbReference>
<dbReference type="Pfam" id="PF08426">
    <property type="entry name" value="ICE2"/>
    <property type="match status" value="1"/>
</dbReference>
<name>A0A8K0NT25_9TREE</name>
<dbReference type="Proteomes" id="UP000812966">
    <property type="component" value="Unassembled WGS sequence"/>
</dbReference>
<gene>
    <name evidence="3" type="ORF">FFLO_01200</name>
</gene>
<feature type="transmembrane region" description="Helical" evidence="2">
    <location>
        <begin position="34"/>
        <end position="54"/>
    </location>
</feature>
<dbReference type="PANTHER" id="PTHR31726">
    <property type="entry name" value="PROTEIN ICE2"/>
    <property type="match status" value="1"/>
</dbReference>
<comment type="caution">
    <text evidence="3">The sequence shown here is derived from an EMBL/GenBank/DDBJ whole genome shotgun (WGS) entry which is preliminary data.</text>
</comment>
<keyword evidence="2" id="KW-1133">Transmembrane helix</keyword>
<dbReference type="AlphaFoldDB" id="A0A8K0NT25"/>
<evidence type="ECO:0008006" key="5">
    <source>
        <dbReference type="Google" id="ProtNLM"/>
    </source>
</evidence>
<proteinExistence type="predicted"/>
<evidence type="ECO:0000313" key="4">
    <source>
        <dbReference type="Proteomes" id="UP000812966"/>
    </source>
</evidence>
<feature type="transmembrane region" description="Helical" evidence="2">
    <location>
        <begin position="198"/>
        <end position="219"/>
    </location>
</feature>
<reference evidence="3" key="1">
    <citation type="submission" date="2020-04" db="EMBL/GenBank/DDBJ databases">
        <title>Analysis of mating type loci in Filobasidium floriforme.</title>
        <authorList>
            <person name="Nowrousian M."/>
        </authorList>
    </citation>
    <scope>NUCLEOTIDE SEQUENCE</scope>
    <source>
        <strain evidence="3">CBS 6242</strain>
    </source>
</reference>
<dbReference type="GO" id="GO:0097038">
    <property type="term" value="C:perinuclear endoplasmic reticulum"/>
    <property type="evidence" value="ECO:0007669"/>
    <property type="project" value="TreeGrafter"/>
</dbReference>
<feature type="region of interest" description="Disordered" evidence="1">
    <location>
        <begin position="258"/>
        <end position="285"/>
    </location>
</feature>
<evidence type="ECO:0000313" key="3">
    <source>
        <dbReference type="EMBL" id="KAG7567074.1"/>
    </source>
</evidence>
<dbReference type="GO" id="GO:0005789">
    <property type="term" value="C:endoplasmic reticulum membrane"/>
    <property type="evidence" value="ECO:0007669"/>
    <property type="project" value="TreeGrafter"/>
</dbReference>
<feature type="transmembrane region" description="Helical" evidence="2">
    <location>
        <begin position="122"/>
        <end position="143"/>
    </location>
</feature>
<keyword evidence="2" id="KW-0472">Membrane</keyword>
<keyword evidence="2" id="KW-0812">Transmembrane</keyword>
<protein>
    <recommendedName>
        <fullName evidence="5">ICE2-domain-containing protein</fullName>
    </recommendedName>
</protein>
<dbReference type="PANTHER" id="PTHR31726:SF2">
    <property type="entry name" value="PROTEIN ICE2"/>
    <property type="match status" value="1"/>
</dbReference>
<feature type="transmembrane region" description="Helical" evidence="2">
    <location>
        <begin position="66"/>
        <end position="87"/>
    </location>
</feature>
<evidence type="ECO:0000256" key="2">
    <source>
        <dbReference type="SAM" id="Phobius"/>
    </source>
</evidence>
<accession>A0A8K0NT25</accession>
<dbReference type="GO" id="GO:0032541">
    <property type="term" value="C:cortical endoplasmic reticulum"/>
    <property type="evidence" value="ECO:0007669"/>
    <property type="project" value="TreeGrafter"/>
</dbReference>
<dbReference type="EMBL" id="JABELV010000016">
    <property type="protein sequence ID" value="KAG7567074.1"/>
    <property type="molecule type" value="Genomic_DNA"/>
</dbReference>
<feature type="transmembrane region" description="Helical" evidence="2">
    <location>
        <begin position="226"/>
        <end position="244"/>
    </location>
</feature>
<keyword evidence="4" id="KW-1185">Reference proteome</keyword>
<organism evidence="3 4">
    <name type="scientific">Filobasidium floriforme</name>
    <dbReference type="NCBI Taxonomy" id="5210"/>
    <lineage>
        <taxon>Eukaryota</taxon>
        <taxon>Fungi</taxon>
        <taxon>Dikarya</taxon>
        <taxon>Basidiomycota</taxon>
        <taxon>Agaricomycotina</taxon>
        <taxon>Tremellomycetes</taxon>
        <taxon>Filobasidiales</taxon>
        <taxon>Filobasidiaceae</taxon>
        <taxon>Filobasidium</taxon>
    </lineage>
</organism>
<dbReference type="GO" id="GO:0000921">
    <property type="term" value="P:septin ring assembly"/>
    <property type="evidence" value="ECO:0007669"/>
    <property type="project" value="TreeGrafter"/>
</dbReference>
<sequence length="443" mass="49922">MLSYLISRLLGLSTFTQVLYQLPLTLDWLGPPSFLFLSLLLFLYQCSYATFRLLTKNTPLASLMGLWNLVNPFVPTLCALATCWMYLYPPAAADAQASFWRVGWKRLLGVVLPGFYAQTLRLVSPVFSLLEGFSTLLIAQLVGRMSKGFIEDSPIAYEKEEFEWRRLSFLVISSIIYCSGATWLVISHPLSPPFSKTQLPPIFLGLALATVFFLTMIAFSRRSATSIETSLIFLYIIYGAWMSGKEELMESYRLNLPSPRSPSRPSTWTQLHPNPSLRPCSPPSDLLERSSPDYWGSTSASFPTMLKIAKSLPPTLLISLCYRLLVLHTAARFIPAIKRAASGWDEPVTPAGGEGEKSSSFWSDGRSFSEERASSRVTTILLSYRRAILIAVYTHLLLLDNGSQVWWRWVNIFVTLGVWALELNVDRDDFDDDGESIVSWNRD</sequence>
<dbReference type="GO" id="GO:0048309">
    <property type="term" value="P:endoplasmic reticulum inheritance"/>
    <property type="evidence" value="ECO:0007669"/>
    <property type="project" value="TreeGrafter"/>
</dbReference>
<feature type="transmembrane region" description="Helical" evidence="2">
    <location>
        <begin position="164"/>
        <end position="186"/>
    </location>
</feature>